<dbReference type="EMBL" id="QCZG01000004">
    <property type="protein sequence ID" value="PWA12879.1"/>
    <property type="molecule type" value="Genomic_DNA"/>
</dbReference>
<reference evidence="1 2" key="1">
    <citation type="submission" date="2018-04" db="EMBL/GenBank/DDBJ databases">
        <title>Camelliibacillus theae gen. nov., sp. nov., isolated from Pu'er tea.</title>
        <authorList>
            <person name="Niu L."/>
        </authorList>
    </citation>
    <scope>NUCLEOTIDE SEQUENCE [LARGE SCALE GENOMIC DNA]</scope>
    <source>
        <strain evidence="1 2">T8</strain>
    </source>
</reference>
<dbReference type="GO" id="GO:0047355">
    <property type="term" value="F:CDP-glycerol glycerophosphotransferase activity"/>
    <property type="evidence" value="ECO:0007669"/>
    <property type="project" value="InterPro"/>
</dbReference>
<dbReference type="SUPFAM" id="SSF53756">
    <property type="entry name" value="UDP-Glycosyltransferase/glycogen phosphorylase"/>
    <property type="match status" value="1"/>
</dbReference>
<organism evidence="1 2">
    <name type="scientific">Pueribacillus theae</name>
    <dbReference type="NCBI Taxonomy" id="2171751"/>
    <lineage>
        <taxon>Bacteria</taxon>
        <taxon>Bacillati</taxon>
        <taxon>Bacillota</taxon>
        <taxon>Bacilli</taxon>
        <taxon>Bacillales</taxon>
        <taxon>Bacillaceae</taxon>
        <taxon>Pueribacillus</taxon>
    </lineage>
</organism>
<dbReference type="Pfam" id="PF04464">
    <property type="entry name" value="Glyphos_transf"/>
    <property type="match status" value="1"/>
</dbReference>
<comment type="caution">
    <text evidence="1">The sequence shown here is derived from an EMBL/GenBank/DDBJ whole genome shotgun (WGS) entry which is preliminary data.</text>
</comment>
<dbReference type="PANTHER" id="PTHR37316:SF3">
    <property type="entry name" value="TEICHOIC ACID GLYCEROL-PHOSPHATE TRANSFERASE"/>
    <property type="match status" value="1"/>
</dbReference>
<dbReference type="PANTHER" id="PTHR37316">
    <property type="entry name" value="TEICHOIC ACID GLYCEROL-PHOSPHATE PRIMASE"/>
    <property type="match status" value="1"/>
</dbReference>
<dbReference type="AlphaFoldDB" id="A0A2U1K6T3"/>
<dbReference type="InterPro" id="IPR007554">
    <property type="entry name" value="Glycerophosphate_synth"/>
</dbReference>
<dbReference type="Proteomes" id="UP000245998">
    <property type="component" value="Unassembled WGS sequence"/>
</dbReference>
<dbReference type="Gene3D" id="3.40.50.12580">
    <property type="match status" value="1"/>
</dbReference>
<name>A0A2U1K6T3_9BACI</name>
<protein>
    <submittedName>
        <fullName evidence="1">Teichoic acid biosynthesis protein</fullName>
    </submittedName>
</protein>
<accession>A0A2U1K6T3</accession>
<sequence length="904" mass="106716">MGIRGKLKKYIKKIKQKIIKKVTLTNIQNKDKELVYELHLSNFWSLRKKIEVAFQFEDSTQSLPFNFSKRQLFIKVPKNLLNPGPRVKIELTINNKKMWIKKDLHFEETVEQSFLIDNHYFFTRVDKSIFLLNRFDEYHFKNEKLWCTGLTDDYNNVQFTFEPESVKHLVKHGEKTELEIFALQNHKLKTLDADYQPDSKKVTINDLSSMSTGLWKLYLHFNRELYPLCLTEQKAVQFDSYNHQIEIAPKHNEHFSFRLQPHYYSSEVISIARENQEHVTMHIRTNTAAQGSNYSLILEDTKHDEEHVYNLEQTAYGLRGYVPVDHLWSNFSNKRFFLAEENDQPKKFQFLLKKSNLTGSGLSFTEVIESQKMLFQFYARKDRSLGFKIFRPVLPKKVTDIDKLTITGCIGSLDAFIDCKAYLTFEERNSLETIQIPVQSGAEFTIELEHLPFVELKSKDKTIIDLFVEIIDKENNSIRKEKIKYQSSNYKKDNYYGRKALRDSDLNLHHFLITTTPFDNLKIESFMIPKDIVIPKDTSIKDEKVWLLGERYNTAQDNGIVLYRWLKENTDIEAYYVIEEDAEDYKEIKDDPNVLVFGSPKHYEVAFKASVLLGTHDLENLLPFKTAKGFFHYENTYKVFLQHGVLGRKNVEYHKKYYDDPFDLFIVSSDAEKYDIVVNKMGYEEDEVAVTGLARFDNLIQEKPPKDILLMPTWRDWINTDQQFLESDYFNNYLQLIQNERLHELLNKYNVNLNFYPHYRAQDFFKNHVDSLDNRINFIPLGSKRVQQLLIDHALLITDYSTVSFDFLKMDKPVIYYHFDVRRFFRKGILRPIDETFIGGIAYTEEEMIDLIEDRLKNNLANYSVDISGVIKYQDKRNCERIYEAVINGLEKASLAKNGQTETV</sequence>
<evidence type="ECO:0000313" key="1">
    <source>
        <dbReference type="EMBL" id="PWA12879.1"/>
    </source>
</evidence>
<gene>
    <name evidence="1" type="ORF">DCC39_03140</name>
</gene>
<dbReference type="InterPro" id="IPR043148">
    <property type="entry name" value="TagF_C"/>
</dbReference>
<evidence type="ECO:0000313" key="2">
    <source>
        <dbReference type="Proteomes" id="UP000245998"/>
    </source>
</evidence>
<proteinExistence type="predicted"/>
<keyword evidence="2" id="KW-1185">Reference proteome</keyword>
<dbReference type="RefSeq" id="WP_116553433.1">
    <property type="nucleotide sequence ID" value="NZ_QCZG01000004.1"/>
</dbReference>
<dbReference type="OrthoDB" id="396512at2"/>
<dbReference type="InterPro" id="IPR051612">
    <property type="entry name" value="Teichoic_Acid_Biosynth"/>
</dbReference>
<dbReference type="GO" id="GO:0016020">
    <property type="term" value="C:membrane"/>
    <property type="evidence" value="ECO:0007669"/>
    <property type="project" value="InterPro"/>
</dbReference>